<dbReference type="Pfam" id="PF13466">
    <property type="entry name" value="STAS_2"/>
    <property type="match status" value="1"/>
</dbReference>
<dbReference type="InterPro" id="IPR058548">
    <property type="entry name" value="MlaB-like_STAS"/>
</dbReference>
<accession>A0ABP7SI32</accession>
<gene>
    <name evidence="2" type="ORF">GCM10022280_07210</name>
</gene>
<evidence type="ECO:0000259" key="1">
    <source>
        <dbReference type="PROSITE" id="PS50801"/>
    </source>
</evidence>
<feature type="domain" description="STAS" evidence="1">
    <location>
        <begin position="1"/>
        <end position="103"/>
    </location>
</feature>
<dbReference type="SUPFAM" id="SSF52091">
    <property type="entry name" value="SpoIIaa-like"/>
    <property type="match status" value="1"/>
</dbReference>
<dbReference type="Gene3D" id="3.30.750.24">
    <property type="entry name" value="STAS domain"/>
    <property type="match status" value="1"/>
</dbReference>
<dbReference type="CDD" id="cd07043">
    <property type="entry name" value="STAS_anti-anti-sigma_factors"/>
    <property type="match status" value="1"/>
</dbReference>
<dbReference type="InterPro" id="IPR036513">
    <property type="entry name" value="STAS_dom_sf"/>
</dbReference>
<organism evidence="2 3">
    <name type="scientific">Sphingomonas swuensis</name>
    <dbReference type="NCBI Taxonomy" id="977800"/>
    <lineage>
        <taxon>Bacteria</taxon>
        <taxon>Pseudomonadati</taxon>
        <taxon>Pseudomonadota</taxon>
        <taxon>Alphaproteobacteria</taxon>
        <taxon>Sphingomonadales</taxon>
        <taxon>Sphingomonadaceae</taxon>
        <taxon>Sphingomonas</taxon>
    </lineage>
</organism>
<dbReference type="EMBL" id="BAABBQ010000001">
    <property type="protein sequence ID" value="GAA4012024.1"/>
    <property type="molecule type" value="Genomic_DNA"/>
</dbReference>
<comment type="caution">
    <text evidence="2">The sequence shown here is derived from an EMBL/GenBank/DDBJ whole genome shotgun (WGS) entry which is preliminary data.</text>
</comment>
<name>A0ABP7SI32_9SPHN</name>
<keyword evidence="3" id="KW-1185">Reference proteome</keyword>
<proteinExistence type="predicted"/>
<protein>
    <recommendedName>
        <fullName evidence="1">STAS domain-containing protein</fullName>
    </recommendedName>
</protein>
<reference evidence="3" key="1">
    <citation type="journal article" date="2019" name="Int. J. Syst. Evol. Microbiol.">
        <title>The Global Catalogue of Microorganisms (GCM) 10K type strain sequencing project: providing services to taxonomists for standard genome sequencing and annotation.</title>
        <authorList>
            <consortium name="The Broad Institute Genomics Platform"/>
            <consortium name="The Broad Institute Genome Sequencing Center for Infectious Disease"/>
            <person name="Wu L."/>
            <person name="Ma J."/>
        </authorList>
    </citation>
    <scope>NUCLEOTIDE SEQUENCE [LARGE SCALE GENOMIC DNA]</scope>
    <source>
        <strain evidence="3">JCM 17563</strain>
    </source>
</reference>
<evidence type="ECO:0000313" key="3">
    <source>
        <dbReference type="Proteomes" id="UP001500235"/>
    </source>
</evidence>
<sequence length="103" mass="10905">MAEVLKAPRSITVSSSPAFAEAVAAELARHEAVVLDLAELEEVDLSFVQIVCAARELAARQAKSLGIAGSFPPAVEQLLRRGGFLDKPAAEDIGFWFNGAAPR</sequence>
<dbReference type="PROSITE" id="PS50801">
    <property type="entry name" value="STAS"/>
    <property type="match status" value="1"/>
</dbReference>
<dbReference type="Proteomes" id="UP001500235">
    <property type="component" value="Unassembled WGS sequence"/>
</dbReference>
<evidence type="ECO:0000313" key="2">
    <source>
        <dbReference type="EMBL" id="GAA4012024.1"/>
    </source>
</evidence>
<dbReference type="InterPro" id="IPR002645">
    <property type="entry name" value="STAS_dom"/>
</dbReference>